<dbReference type="RefSeq" id="WP_013178117.1">
    <property type="nucleotide sequence ID" value="NC_014221.1"/>
</dbReference>
<dbReference type="AlphaFoldDB" id="D7CYB0"/>
<dbReference type="OrthoDB" id="67499at2"/>
<dbReference type="InterPro" id="IPR000086">
    <property type="entry name" value="NUDIX_hydrolase_dom"/>
</dbReference>
<dbReference type="Gene3D" id="3.90.79.10">
    <property type="entry name" value="Nucleoside Triphosphate Pyrophosphohydrolase"/>
    <property type="match status" value="1"/>
</dbReference>
<dbReference type="EMBL" id="CP002049">
    <property type="protein sequence ID" value="ADI14749.1"/>
    <property type="molecule type" value="Genomic_DNA"/>
</dbReference>
<reference evidence="2 3" key="2">
    <citation type="journal article" date="2011" name="Stand. Genomic Sci.">
        <title>Complete genome sequence of Truepera radiovictrix type strain (RQ-24).</title>
        <authorList>
            <person name="Ivanova N."/>
            <person name="Rohde C."/>
            <person name="Munk C."/>
            <person name="Nolan M."/>
            <person name="Lucas S."/>
            <person name="Del Rio T.G."/>
            <person name="Tice H."/>
            <person name="Deshpande S."/>
            <person name="Cheng J.F."/>
            <person name="Tapia R."/>
            <person name="Han C."/>
            <person name="Goodwin L."/>
            <person name="Pitluck S."/>
            <person name="Liolios K."/>
            <person name="Mavromatis K."/>
            <person name="Mikhailova N."/>
            <person name="Pati A."/>
            <person name="Chen A."/>
            <person name="Palaniappan K."/>
            <person name="Land M."/>
            <person name="Hauser L."/>
            <person name="Chang Y.J."/>
            <person name="Jeffries C.D."/>
            <person name="Brambilla E."/>
            <person name="Rohde M."/>
            <person name="Goker M."/>
            <person name="Tindall B.J."/>
            <person name="Woyke T."/>
            <person name="Bristow J."/>
            <person name="Eisen J.A."/>
            <person name="Markowitz V."/>
            <person name="Hugenholtz P."/>
            <person name="Kyrpides N.C."/>
            <person name="Klenk H.P."/>
            <person name="Lapidus A."/>
        </authorList>
    </citation>
    <scope>NUCLEOTIDE SEQUENCE [LARGE SCALE GENOMIC DNA]</scope>
    <source>
        <strain evidence="3">DSM 17093 / CIP 108686 / LMG 22925 / RQ-24</strain>
    </source>
</reference>
<dbReference type="PANTHER" id="PTHR10885">
    <property type="entry name" value="ISOPENTENYL-DIPHOSPHATE DELTA-ISOMERASE"/>
    <property type="match status" value="1"/>
</dbReference>
<keyword evidence="2" id="KW-0378">Hydrolase</keyword>
<dbReference type="Proteomes" id="UP000000379">
    <property type="component" value="Chromosome"/>
</dbReference>
<dbReference type="SUPFAM" id="SSF55811">
    <property type="entry name" value="Nudix"/>
    <property type="match status" value="1"/>
</dbReference>
<dbReference type="PANTHER" id="PTHR10885:SF0">
    <property type="entry name" value="ISOPENTENYL-DIPHOSPHATE DELTA-ISOMERASE"/>
    <property type="match status" value="1"/>
</dbReference>
<dbReference type="CDD" id="cd04692">
    <property type="entry name" value="NUDIX_Hydrolase"/>
    <property type="match status" value="1"/>
</dbReference>
<evidence type="ECO:0000313" key="3">
    <source>
        <dbReference type="Proteomes" id="UP000000379"/>
    </source>
</evidence>
<evidence type="ECO:0000259" key="1">
    <source>
        <dbReference type="PROSITE" id="PS51462"/>
    </source>
</evidence>
<accession>D7CYB0</accession>
<dbReference type="HOGENOM" id="CLU_060552_1_0_0"/>
<feature type="domain" description="Nudix hydrolase" evidence="1">
    <location>
        <begin position="37"/>
        <end position="176"/>
    </location>
</feature>
<dbReference type="eggNOG" id="COG1443">
    <property type="taxonomic scope" value="Bacteria"/>
</dbReference>
<dbReference type="PROSITE" id="PS51462">
    <property type="entry name" value="NUDIX"/>
    <property type="match status" value="1"/>
</dbReference>
<dbReference type="GO" id="GO:0016787">
    <property type="term" value="F:hydrolase activity"/>
    <property type="evidence" value="ECO:0007669"/>
    <property type="project" value="UniProtKB-KW"/>
</dbReference>
<protein>
    <submittedName>
        <fullName evidence="2">NUDIX hydrolase</fullName>
    </submittedName>
</protein>
<gene>
    <name evidence="2" type="ordered locus">Trad_1630</name>
</gene>
<evidence type="ECO:0000313" key="2">
    <source>
        <dbReference type="EMBL" id="ADI14749.1"/>
    </source>
</evidence>
<dbReference type="STRING" id="649638.Trad_1630"/>
<sequence>MDAPSTPESAELLDVLDAFGRPTGARKPRALVHREGLWHRTFHLWILSVHSGEPHVLMQRRSPHKDLEPGKLDVAVGGHLRSGEGVAAGLREVEEELGLTVSLGELRYLGCLSAARTYPHATDREFQETYLLRRDAPLASYTPHPGEVSALYALPLAGAVALYGRGTPLRVSGVDAAGRALAAQLTPADLIAPAREGVLEVLRRLQTLWAASGA</sequence>
<reference evidence="3" key="1">
    <citation type="submission" date="2010-05" db="EMBL/GenBank/DDBJ databases">
        <title>The complete genome of Truepera radiovictris DSM 17093.</title>
        <authorList>
            <consortium name="US DOE Joint Genome Institute (JGI-PGF)"/>
            <person name="Lucas S."/>
            <person name="Copeland A."/>
            <person name="Lapidus A."/>
            <person name="Glavina del Rio T."/>
            <person name="Dalin E."/>
            <person name="Tice H."/>
            <person name="Bruce D."/>
            <person name="Goodwin L."/>
            <person name="Pitluck S."/>
            <person name="Kyrpides N."/>
            <person name="Mavromatis K."/>
            <person name="Ovchinnikova G."/>
            <person name="Munk A.C."/>
            <person name="Detter J.C."/>
            <person name="Han C."/>
            <person name="Tapia R."/>
            <person name="Land M."/>
            <person name="Hauser L."/>
            <person name="Markowitz V."/>
            <person name="Cheng J.-F."/>
            <person name="Hugenholtz P."/>
            <person name="Woyke T."/>
            <person name="Wu D."/>
            <person name="Tindall B."/>
            <person name="Pomrenke H.G."/>
            <person name="Brambilla E."/>
            <person name="Klenk H.-P."/>
            <person name="Eisen J.A."/>
        </authorList>
    </citation>
    <scope>NUCLEOTIDE SEQUENCE [LARGE SCALE GENOMIC DNA]</scope>
    <source>
        <strain evidence="3">DSM 17093 / CIP 108686 / LMG 22925 / RQ-24</strain>
    </source>
</reference>
<keyword evidence="3" id="KW-1185">Reference proteome</keyword>
<dbReference type="KEGG" id="tra:Trad_1630"/>
<name>D7CYB0_TRURR</name>
<organism evidence="2 3">
    <name type="scientific">Truepera radiovictrix (strain DSM 17093 / CIP 108686 / LMG 22925 / RQ-24)</name>
    <dbReference type="NCBI Taxonomy" id="649638"/>
    <lineage>
        <taxon>Bacteria</taxon>
        <taxon>Thermotogati</taxon>
        <taxon>Deinococcota</taxon>
        <taxon>Deinococci</taxon>
        <taxon>Trueperales</taxon>
        <taxon>Trueperaceae</taxon>
        <taxon>Truepera</taxon>
    </lineage>
</organism>
<proteinExistence type="predicted"/>
<dbReference type="InterPro" id="IPR015797">
    <property type="entry name" value="NUDIX_hydrolase-like_dom_sf"/>
</dbReference>
<dbReference type="Pfam" id="PF00293">
    <property type="entry name" value="NUDIX"/>
    <property type="match status" value="1"/>
</dbReference>